<dbReference type="AlphaFoldDB" id="A7S603"/>
<feature type="coiled-coil region" evidence="1">
    <location>
        <begin position="29"/>
        <end position="191"/>
    </location>
</feature>
<dbReference type="OrthoDB" id="5990385at2759"/>
<protein>
    <recommendedName>
        <fullName evidence="5">Golgi integral membrane protein 4</fullName>
    </recommendedName>
</protein>
<feature type="compositionally biased region" description="Acidic residues" evidence="2">
    <location>
        <begin position="282"/>
        <end position="295"/>
    </location>
</feature>
<proteinExistence type="predicted"/>
<evidence type="ECO:0008006" key="5">
    <source>
        <dbReference type="Google" id="ProtNLM"/>
    </source>
</evidence>
<dbReference type="InterPro" id="IPR042336">
    <property type="entry name" value="GOLIM4"/>
</dbReference>
<dbReference type="EMBL" id="DS469585">
    <property type="protein sequence ID" value="EDO40898.1"/>
    <property type="molecule type" value="Genomic_DNA"/>
</dbReference>
<feature type="compositionally biased region" description="Basic and acidic residues" evidence="2">
    <location>
        <begin position="506"/>
        <end position="523"/>
    </location>
</feature>
<organism evidence="3 4">
    <name type="scientific">Nematostella vectensis</name>
    <name type="common">Starlet sea anemone</name>
    <dbReference type="NCBI Taxonomy" id="45351"/>
    <lineage>
        <taxon>Eukaryota</taxon>
        <taxon>Metazoa</taxon>
        <taxon>Cnidaria</taxon>
        <taxon>Anthozoa</taxon>
        <taxon>Hexacorallia</taxon>
        <taxon>Actiniaria</taxon>
        <taxon>Edwardsiidae</taxon>
        <taxon>Nematostella</taxon>
    </lineage>
</organism>
<feature type="compositionally biased region" description="Basic and acidic residues" evidence="2">
    <location>
        <begin position="596"/>
        <end position="605"/>
    </location>
</feature>
<dbReference type="InParanoid" id="A7S603"/>
<sequence length="687" mass="79236">MLNRRHRPLLQAVIFLGLIGALGYSVFLYNTLNLKLEKSDQQIRKFTKQQKSLSSQLQVVYEHRAKLEKSFEKEKSEHKKTKAELASNKKEFLFNVTRAKHETRNRFNSLETQHRMLKAQHEELELEYNRLQQQHSRLSSEHQEVHRQQMQSFNSLKEQKKMEIINLEEQIKTFKEQAASLRVRLSEVEQDAAYYKGLHNKGLLDIQRQQTTIISLNQRLRELKKYQKSSIGEDVSVEHMQPNAHRLGPADTRPGVAHPRPPQLPQVSHRSTKANTIPTKEGEEEEEEDRDDDAEQEKKLQNKQSNNRNTALTKIPLHRDTAILKSAVAQRHQMPNDQSHDILSRDTVIHPKSIANITTTNTEDSVRQVLPSTPKPVNVIAKTSLVHESEGEPRADADDETQAEEANVKRYLNQSLEAKLHQIANQDQSRTINRENIMPQRPQQRPLMHATFQNANTFPRVRGSEQWAPVPIGGDVERPQRGEEEKPKLDRQDQLNRLKLLNPARMPHDSEQKNLKLVDEKTHKAGQPKENYKYDNIKLKETYDSKPKVVETLEEAGPKRTKGGEQYRRPIQRPGAFVKRKASEEDNENIEPNESDSQRKTSEEHAQEEDNDNEEGEEDPDENLSQTKQGEGRPLDQPRPNVGRSFGQSDKKIKRPNAAADNGDEEDGNNSDSRDKTKRVVNLRGLR</sequence>
<keyword evidence="4" id="KW-1185">Reference proteome</keyword>
<dbReference type="PANTHER" id="PTHR22909:SF24">
    <property type="entry name" value="GOLGI INTEGRAL MEMBRANE PROTEIN 4-RELATED"/>
    <property type="match status" value="1"/>
</dbReference>
<reference evidence="3 4" key="1">
    <citation type="journal article" date="2007" name="Science">
        <title>Sea anemone genome reveals ancestral eumetazoan gene repertoire and genomic organization.</title>
        <authorList>
            <person name="Putnam N.H."/>
            <person name="Srivastava M."/>
            <person name="Hellsten U."/>
            <person name="Dirks B."/>
            <person name="Chapman J."/>
            <person name="Salamov A."/>
            <person name="Terry A."/>
            <person name="Shapiro H."/>
            <person name="Lindquist E."/>
            <person name="Kapitonov V.V."/>
            <person name="Jurka J."/>
            <person name="Genikhovich G."/>
            <person name="Grigoriev I.V."/>
            <person name="Lucas S.M."/>
            <person name="Steele R.E."/>
            <person name="Finnerty J.R."/>
            <person name="Technau U."/>
            <person name="Martindale M.Q."/>
            <person name="Rokhsar D.S."/>
        </authorList>
    </citation>
    <scope>NUCLEOTIDE SEQUENCE [LARGE SCALE GENOMIC DNA]</scope>
    <source>
        <strain evidence="4">CH2 X CH6</strain>
    </source>
</reference>
<feature type="compositionally biased region" description="Polar residues" evidence="2">
    <location>
        <begin position="302"/>
        <end position="312"/>
    </location>
</feature>
<feature type="compositionally biased region" description="Basic and acidic residues" evidence="2">
    <location>
        <begin position="530"/>
        <end position="568"/>
    </location>
</feature>
<dbReference type="eggNOG" id="ENOG502R4Q5">
    <property type="taxonomic scope" value="Eukaryota"/>
</dbReference>
<dbReference type="KEGG" id="nve:5512630"/>
<feature type="region of interest" description="Disordered" evidence="2">
    <location>
        <begin position="465"/>
        <end position="687"/>
    </location>
</feature>
<dbReference type="GO" id="GO:0016020">
    <property type="term" value="C:membrane"/>
    <property type="evidence" value="ECO:0000318"/>
    <property type="project" value="GO_Central"/>
</dbReference>
<evidence type="ECO:0000256" key="2">
    <source>
        <dbReference type="SAM" id="MobiDB-lite"/>
    </source>
</evidence>
<dbReference type="GO" id="GO:0000139">
    <property type="term" value="C:Golgi membrane"/>
    <property type="evidence" value="ECO:0007669"/>
    <property type="project" value="InterPro"/>
</dbReference>
<evidence type="ECO:0000256" key="1">
    <source>
        <dbReference type="SAM" id="Coils"/>
    </source>
</evidence>
<name>A7S603_NEMVE</name>
<gene>
    <name evidence="3" type="ORF">NEMVEDRAFT_v1g243097</name>
</gene>
<feature type="compositionally biased region" description="Acidic residues" evidence="2">
    <location>
        <begin position="606"/>
        <end position="622"/>
    </location>
</feature>
<feature type="region of interest" description="Disordered" evidence="2">
    <location>
        <begin position="233"/>
        <end position="315"/>
    </location>
</feature>
<feature type="compositionally biased region" description="Acidic residues" evidence="2">
    <location>
        <begin position="585"/>
        <end position="594"/>
    </location>
</feature>
<dbReference type="PANTHER" id="PTHR22909">
    <property type="entry name" value="GOLGI INTEGRAL MEMBRANE PROTEIN 4"/>
    <property type="match status" value="1"/>
</dbReference>
<accession>A7S603</accession>
<feature type="compositionally biased region" description="Polar residues" evidence="2">
    <location>
        <begin position="265"/>
        <end position="278"/>
    </location>
</feature>
<feature type="compositionally biased region" description="Basic residues" evidence="2">
    <location>
        <begin position="676"/>
        <end position="687"/>
    </location>
</feature>
<dbReference type="HOGENOM" id="CLU_400786_0_0_1"/>
<keyword evidence="1" id="KW-0175">Coiled coil</keyword>
<dbReference type="GO" id="GO:0005794">
    <property type="term" value="C:Golgi apparatus"/>
    <property type="evidence" value="ECO:0000318"/>
    <property type="project" value="GO_Central"/>
</dbReference>
<evidence type="ECO:0000313" key="3">
    <source>
        <dbReference type="EMBL" id="EDO40898.1"/>
    </source>
</evidence>
<feature type="compositionally biased region" description="Basic and acidic residues" evidence="2">
    <location>
        <begin position="475"/>
        <end position="496"/>
    </location>
</feature>
<evidence type="ECO:0000313" key="4">
    <source>
        <dbReference type="Proteomes" id="UP000001593"/>
    </source>
</evidence>
<dbReference type="Proteomes" id="UP000001593">
    <property type="component" value="Unassembled WGS sequence"/>
</dbReference>